<dbReference type="InterPro" id="IPR008990">
    <property type="entry name" value="Elect_transpt_acc-like_dom_sf"/>
</dbReference>
<dbReference type="InterPro" id="IPR042262">
    <property type="entry name" value="CN_hydtase_beta_C"/>
</dbReference>
<dbReference type="OrthoDB" id="9811616at2"/>
<dbReference type="STRING" id="1943.AQJ64_41880"/>
<dbReference type="AlphaFoldDB" id="A0A101SJV9"/>
<name>A0A101SJV9_9ACTN</name>
<dbReference type="SUPFAM" id="SSF50090">
    <property type="entry name" value="Electron transport accessory proteins"/>
    <property type="match status" value="1"/>
</dbReference>
<evidence type="ECO:0000313" key="3">
    <source>
        <dbReference type="EMBL" id="KUN75552.1"/>
    </source>
</evidence>
<dbReference type="InterPro" id="IPR049054">
    <property type="entry name" value="CN_hydtase_beta-like_N"/>
</dbReference>
<dbReference type="Proteomes" id="UP000052982">
    <property type="component" value="Unassembled WGS sequence"/>
</dbReference>
<organism evidence="3 4">
    <name type="scientific">Streptomyces griseoruber</name>
    <dbReference type="NCBI Taxonomy" id="1943"/>
    <lineage>
        <taxon>Bacteria</taxon>
        <taxon>Bacillati</taxon>
        <taxon>Actinomycetota</taxon>
        <taxon>Actinomycetes</taxon>
        <taxon>Kitasatosporales</taxon>
        <taxon>Streptomycetaceae</taxon>
        <taxon>Streptomyces</taxon>
    </lineage>
</organism>
<dbReference type="Gene3D" id="1.10.472.20">
    <property type="entry name" value="Nitrile hydratase, beta subunit"/>
    <property type="match status" value="1"/>
</dbReference>
<comment type="caution">
    <text evidence="3">The sequence shown here is derived from an EMBL/GenBank/DDBJ whole genome shotgun (WGS) entry which is preliminary data.</text>
</comment>
<keyword evidence="4" id="KW-1185">Reference proteome</keyword>
<dbReference type="InterPro" id="IPR023808">
    <property type="entry name" value="Nitrile_Hydratase_acc_put"/>
</dbReference>
<dbReference type="RefSeq" id="WP_055635660.1">
    <property type="nucleotide sequence ID" value="NZ_JBIRRP010000026.1"/>
</dbReference>
<proteinExistence type="predicted"/>
<dbReference type="EMBL" id="LMWW01000076">
    <property type="protein sequence ID" value="KUN75552.1"/>
    <property type="molecule type" value="Genomic_DNA"/>
</dbReference>
<dbReference type="Pfam" id="PF21006">
    <property type="entry name" value="NHase_beta_N"/>
    <property type="match status" value="1"/>
</dbReference>
<accession>A0A101SJV9</accession>
<gene>
    <name evidence="3" type="ORF">AQJ64_41880</name>
</gene>
<evidence type="ECO:0000256" key="1">
    <source>
        <dbReference type="SAM" id="MobiDB-lite"/>
    </source>
</evidence>
<evidence type="ECO:0000259" key="2">
    <source>
        <dbReference type="Pfam" id="PF21006"/>
    </source>
</evidence>
<feature type="region of interest" description="Disordered" evidence="1">
    <location>
        <begin position="126"/>
        <end position="152"/>
    </location>
</feature>
<protein>
    <recommendedName>
        <fullName evidence="2">Nitrile hydratase beta subunit-like N-terminal domain-containing protein</fullName>
    </recommendedName>
</protein>
<feature type="domain" description="Nitrile hydratase beta subunit-like N-terminal" evidence="2">
    <location>
        <begin position="37"/>
        <end position="130"/>
    </location>
</feature>
<sequence length="152" mass="16779">MTGAATLPGPYASPEALGESRRQVEELVCGLPGADPSQMGFQFPWEIRAFAMAVAAHQALRFDWPQFQGALIASIQGWENGNAERGEVPWSYYEHWVAALETVMATQCVLEPNVLDEKVQRVLAEPPNRNHHEAHTEPIAIDPARSPKRHGA</sequence>
<evidence type="ECO:0000313" key="4">
    <source>
        <dbReference type="Proteomes" id="UP000052982"/>
    </source>
</evidence>
<dbReference type="NCBIfam" id="TIGR03889">
    <property type="entry name" value="nitrile_acc"/>
    <property type="match status" value="1"/>
</dbReference>
<reference evidence="3 4" key="1">
    <citation type="submission" date="2015-10" db="EMBL/GenBank/DDBJ databases">
        <title>Draft genome sequence of Streptomyces griseoruber DSM 40281, type strain for the species Streptomyces griseoruber.</title>
        <authorList>
            <person name="Ruckert C."/>
            <person name="Winkler A."/>
            <person name="Kalinowski J."/>
            <person name="Kampfer P."/>
            <person name="Glaeser S."/>
        </authorList>
    </citation>
    <scope>NUCLEOTIDE SEQUENCE [LARGE SCALE GENOMIC DNA]</scope>
    <source>
        <strain evidence="3 4">DSM 40281</strain>
    </source>
</reference>